<dbReference type="EMBL" id="JBHMCA010000060">
    <property type="protein sequence ID" value="MFB9448838.1"/>
    <property type="molecule type" value="Genomic_DNA"/>
</dbReference>
<evidence type="ECO:0000256" key="2">
    <source>
        <dbReference type="SAM" id="SignalP"/>
    </source>
</evidence>
<protein>
    <submittedName>
        <fullName evidence="3">Uncharacterized protein</fullName>
    </submittedName>
</protein>
<organism evidence="3 4">
    <name type="scientific">Dactylosporangium vinaceum</name>
    <dbReference type="NCBI Taxonomy" id="53362"/>
    <lineage>
        <taxon>Bacteria</taxon>
        <taxon>Bacillati</taxon>
        <taxon>Actinomycetota</taxon>
        <taxon>Actinomycetes</taxon>
        <taxon>Micromonosporales</taxon>
        <taxon>Micromonosporaceae</taxon>
        <taxon>Dactylosporangium</taxon>
    </lineage>
</organism>
<name>A0ABV5MIY7_9ACTN</name>
<dbReference type="RefSeq" id="WP_223093990.1">
    <property type="nucleotide sequence ID" value="NZ_CP061913.1"/>
</dbReference>
<evidence type="ECO:0000256" key="1">
    <source>
        <dbReference type="SAM" id="MobiDB-lite"/>
    </source>
</evidence>
<evidence type="ECO:0000313" key="3">
    <source>
        <dbReference type="EMBL" id="MFB9448838.1"/>
    </source>
</evidence>
<feature type="signal peptide" evidence="2">
    <location>
        <begin position="1"/>
        <end position="26"/>
    </location>
</feature>
<evidence type="ECO:0000313" key="4">
    <source>
        <dbReference type="Proteomes" id="UP001589608"/>
    </source>
</evidence>
<feature type="region of interest" description="Disordered" evidence="1">
    <location>
        <begin position="32"/>
        <end position="53"/>
    </location>
</feature>
<sequence>MRTRITLMLVAAGTAAGLTFVASQSAIGLPPPLHPSASPSMEPPSAYPSPVVSGPGAQAVDCATIPRLSSGALPQDAGGEFIAYGADTVTRCDTLLQTPGPTVAPPEVLHRAEAVTSFVRLLNSLPAPPADQACLRVAFTDQLSFVVTFAPPTRKRPLIVVVDRNCAALLVTENFATRVRSYASLDPMPLFEQLYRAQPPN</sequence>
<keyword evidence="2" id="KW-0732">Signal</keyword>
<reference evidence="3 4" key="1">
    <citation type="submission" date="2024-09" db="EMBL/GenBank/DDBJ databases">
        <authorList>
            <person name="Sun Q."/>
            <person name="Mori K."/>
        </authorList>
    </citation>
    <scope>NUCLEOTIDE SEQUENCE [LARGE SCALE GENOMIC DNA]</scope>
    <source>
        <strain evidence="3 4">JCM 3307</strain>
    </source>
</reference>
<gene>
    <name evidence="3" type="ORF">ACFFTR_37665</name>
</gene>
<accession>A0ABV5MIY7</accession>
<feature type="chain" id="PRO_5047380405" evidence="2">
    <location>
        <begin position="27"/>
        <end position="201"/>
    </location>
</feature>
<dbReference type="Proteomes" id="UP001589608">
    <property type="component" value="Unassembled WGS sequence"/>
</dbReference>
<keyword evidence="4" id="KW-1185">Reference proteome</keyword>
<comment type="caution">
    <text evidence="3">The sequence shown here is derived from an EMBL/GenBank/DDBJ whole genome shotgun (WGS) entry which is preliminary data.</text>
</comment>
<proteinExistence type="predicted"/>